<dbReference type="AlphaFoldDB" id="A0AAD9P2L7"/>
<dbReference type="InterPro" id="IPR051487">
    <property type="entry name" value="Ser/Thr_Proteases_Immune/Dev"/>
</dbReference>
<comment type="similarity">
    <text evidence="2">Belongs to the peptidase S1 family. CLIP subfamily.</text>
</comment>
<evidence type="ECO:0000256" key="2">
    <source>
        <dbReference type="ARBA" id="ARBA00024195"/>
    </source>
</evidence>
<dbReference type="InterPro" id="IPR009003">
    <property type="entry name" value="Peptidase_S1_PA"/>
</dbReference>
<protein>
    <recommendedName>
        <fullName evidence="3">Peptidase S1 domain-containing protein</fullName>
    </recommendedName>
</protein>
<dbReference type="EMBL" id="JAODUO010000181">
    <property type="protein sequence ID" value="KAK2187003.1"/>
    <property type="molecule type" value="Genomic_DNA"/>
</dbReference>
<evidence type="ECO:0000313" key="5">
    <source>
        <dbReference type="Proteomes" id="UP001209878"/>
    </source>
</evidence>
<reference evidence="4" key="1">
    <citation type="journal article" date="2023" name="Mol. Biol. Evol.">
        <title>Third-Generation Sequencing Reveals the Adaptive Role of the Epigenome in Three Deep-Sea Polychaetes.</title>
        <authorList>
            <person name="Perez M."/>
            <person name="Aroh O."/>
            <person name="Sun Y."/>
            <person name="Lan Y."/>
            <person name="Juniper S.K."/>
            <person name="Young C.R."/>
            <person name="Angers B."/>
            <person name="Qian P.Y."/>
        </authorList>
    </citation>
    <scope>NUCLEOTIDE SEQUENCE</scope>
    <source>
        <strain evidence="4">R07B-5</strain>
    </source>
</reference>
<feature type="domain" description="Peptidase S1" evidence="3">
    <location>
        <begin position="38"/>
        <end position="164"/>
    </location>
</feature>
<evidence type="ECO:0000259" key="3">
    <source>
        <dbReference type="PROSITE" id="PS50240"/>
    </source>
</evidence>
<dbReference type="Gene3D" id="2.40.10.10">
    <property type="entry name" value="Trypsin-like serine proteases"/>
    <property type="match status" value="1"/>
</dbReference>
<dbReference type="InterPro" id="IPR001254">
    <property type="entry name" value="Trypsin_dom"/>
</dbReference>
<dbReference type="Pfam" id="PF00089">
    <property type="entry name" value="Trypsin"/>
    <property type="match status" value="1"/>
</dbReference>
<keyword evidence="1" id="KW-1015">Disulfide bond</keyword>
<evidence type="ECO:0000256" key="1">
    <source>
        <dbReference type="ARBA" id="ARBA00023157"/>
    </source>
</evidence>
<dbReference type="Proteomes" id="UP001209878">
    <property type="component" value="Unassembled WGS sequence"/>
</dbReference>
<dbReference type="SUPFAM" id="SSF50494">
    <property type="entry name" value="Trypsin-like serine proteases"/>
    <property type="match status" value="1"/>
</dbReference>
<organism evidence="4 5">
    <name type="scientific">Ridgeia piscesae</name>
    <name type="common">Tubeworm</name>
    <dbReference type="NCBI Taxonomy" id="27915"/>
    <lineage>
        <taxon>Eukaryota</taxon>
        <taxon>Metazoa</taxon>
        <taxon>Spiralia</taxon>
        <taxon>Lophotrochozoa</taxon>
        <taxon>Annelida</taxon>
        <taxon>Polychaeta</taxon>
        <taxon>Sedentaria</taxon>
        <taxon>Canalipalpata</taxon>
        <taxon>Sabellida</taxon>
        <taxon>Siboglinidae</taxon>
        <taxon>Ridgeia</taxon>
    </lineage>
</organism>
<accession>A0AAD9P2L7</accession>
<dbReference type="GO" id="GO:0004252">
    <property type="term" value="F:serine-type endopeptidase activity"/>
    <property type="evidence" value="ECO:0007669"/>
    <property type="project" value="InterPro"/>
</dbReference>
<dbReference type="PROSITE" id="PS50240">
    <property type="entry name" value="TRYPSIN_DOM"/>
    <property type="match status" value="1"/>
</dbReference>
<dbReference type="InterPro" id="IPR043504">
    <property type="entry name" value="Peptidase_S1_PA_chymotrypsin"/>
</dbReference>
<proteinExistence type="inferred from homology"/>
<sequence>MSPHVTMSDLSVQAWRPLCNFLGTLFDADNWKVWKVPVAKIIVHPDYNKQDTWHNDLAVLKLEYDVPATIAHIPRIRKVALPIQGDTSFPKVGQECYMKGWGCDTNGGPKQELAREVMLPIRSNVDCGRSIRRNLPWLTRLCAGYNGTLKGLCQASRRHVVSYC</sequence>
<comment type="caution">
    <text evidence="4">The sequence shown here is derived from an EMBL/GenBank/DDBJ whole genome shotgun (WGS) entry which is preliminary data.</text>
</comment>
<evidence type="ECO:0000313" key="4">
    <source>
        <dbReference type="EMBL" id="KAK2187003.1"/>
    </source>
</evidence>
<dbReference type="GO" id="GO:0006508">
    <property type="term" value="P:proteolysis"/>
    <property type="evidence" value="ECO:0007669"/>
    <property type="project" value="InterPro"/>
</dbReference>
<name>A0AAD9P2L7_RIDPI</name>
<gene>
    <name evidence="4" type="ORF">NP493_181g05031</name>
</gene>
<keyword evidence="5" id="KW-1185">Reference proteome</keyword>
<dbReference type="PANTHER" id="PTHR24256">
    <property type="entry name" value="TRYPTASE-RELATED"/>
    <property type="match status" value="1"/>
</dbReference>